<dbReference type="Gene3D" id="3.40.50.2000">
    <property type="entry name" value="Glycogen Phosphorylase B"/>
    <property type="match status" value="2"/>
</dbReference>
<accession>A0A6G7PYJ7</accession>
<organism evidence="1 2">
    <name type="scientific">Thermosulfuriphilus ammonigenes</name>
    <dbReference type="NCBI Taxonomy" id="1936021"/>
    <lineage>
        <taxon>Bacteria</taxon>
        <taxon>Pseudomonadati</taxon>
        <taxon>Thermodesulfobacteriota</taxon>
        <taxon>Thermodesulfobacteria</taxon>
        <taxon>Thermodesulfobacteriales</taxon>
        <taxon>Thermodesulfobacteriaceae</taxon>
        <taxon>Thermosulfuriphilus</taxon>
    </lineage>
</organism>
<gene>
    <name evidence="1" type="ORF">G4V39_10955</name>
</gene>
<protein>
    <submittedName>
        <fullName evidence="1">Glycosyltransferase</fullName>
    </submittedName>
</protein>
<name>A0A6G7PYJ7_9BACT</name>
<evidence type="ECO:0000313" key="1">
    <source>
        <dbReference type="EMBL" id="QIJ72764.1"/>
    </source>
</evidence>
<keyword evidence="1" id="KW-0808">Transferase</keyword>
<dbReference type="EMBL" id="CP048877">
    <property type="protein sequence ID" value="QIJ72764.1"/>
    <property type="molecule type" value="Genomic_DNA"/>
</dbReference>
<dbReference type="RefSeq" id="WP_166032979.1">
    <property type="nucleotide sequence ID" value="NZ_CP048877.1"/>
</dbReference>
<dbReference type="GO" id="GO:0016757">
    <property type="term" value="F:glycosyltransferase activity"/>
    <property type="evidence" value="ECO:0007669"/>
    <property type="project" value="InterPro"/>
</dbReference>
<proteinExistence type="predicted"/>
<dbReference type="Pfam" id="PF13439">
    <property type="entry name" value="Glyco_transf_4"/>
    <property type="match status" value="1"/>
</dbReference>
<keyword evidence="2" id="KW-1185">Reference proteome</keyword>
<dbReference type="PANTHER" id="PTHR12526:SF638">
    <property type="entry name" value="SPORE COAT PROTEIN SA"/>
    <property type="match status" value="1"/>
</dbReference>
<dbReference type="KEGG" id="tav:G4V39_10955"/>
<dbReference type="Proteomes" id="UP000502179">
    <property type="component" value="Chromosome"/>
</dbReference>
<dbReference type="AlphaFoldDB" id="A0A6G7PYJ7"/>
<dbReference type="PANTHER" id="PTHR12526">
    <property type="entry name" value="GLYCOSYLTRANSFERASE"/>
    <property type="match status" value="1"/>
</dbReference>
<sequence>MGLRVLHVEMGRHLYGGALQVFYLLRGLAERGYENILVCQQGSRIQDLARGIARIKPIECLGDPDPRLLWHLLTIIRTEAPDIFHVHSRRGADFWGALAARLTRARAVITRRVDNPEPVWMARWRYGSFARVITISEGIKKVLMREGIPEEKISCVLSAIDVDHYARQADRGWFAREFSISPKELAVGMVAQFIPRKGHQLLVTAARGIISRRKDVRFVLCGRGPLEKEIRDQVVRWGLEGHFIFAGFREDLPRVLPCFDLLVHPAFMEGLGVGLVQAAAAGVPIVATRVGGIPEIVQHGVNGLIIPPGDVRALEEAIMELLNDGPKRKKMARAGRRIARERFSLEKMIEGNIKVYESLIHSR</sequence>
<evidence type="ECO:0000313" key="2">
    <source>
        <dbReference type="Proteomes" id="UP000502179"/>
    </source>
</evidence>
<reference evidence="1 2" key="1">
    <citation type="submission" date="2020-02" db="EMBL/GenBank/DDBJ databases">
        <title>Genome analysis of Thermosulfuriphilus ammonigenes ST65T, an anaerobic thermophilic chemolithoautotrophic bacterium isolated from a deep-sea hydrothermal vent.</title>
        <authorList>
            <person name="Slobodkina G."/>
            <person name="Allioux M."/>
            <person name="Merkel A."/>
            <person name="Alain K."/>
            <person name="Jebbar M."/>
            <person name="Slobodkin A."/>
        </authorList>
    </citation>
    <scope>NUCLEOTIDE SEQUENCE [LARGE SCALE GENOMIC DNA]</scope>
    <source>
        <strain evidence="1 2">ST65</strain>
    </source>
</reference>
<dbReference type="InterPro" id="IPR028098">
    <property type="entry name" value="Glyco_trans_4-like_N"/>
</dbReference>
<dbReference type="SUPFAM" id="SSF53756">
    <property type="entry name" value="UDP-Glycosyltransferase/glycogen phosphorylase"/>
    <property type="match status" value="1"/>
</dbReference>
<dbReference type="Pfam" id="PF00534">
    <property type="entry name" value="Glycos_transf_1"/>
    <property type="match status" value="1"/>
</dbReference>
<dbReference type="InterPro" id="IPR001296">
    <property type="entry name" value="Glyco_trans_1"/>
</dbReference>